<gene>
    <name evidence="2" type="ORF">A3Q41_00181</name>
</gene>
<proteinExistence type="predicted"/>
<keyword evidence="3" id="KW-1185">Reference proteome</keyword>
<feature type="transmembrane region" description="Helical" evidence="1">
    <location>
        <begin position="175"/>
        <end position="198"/>
    </location>
</feature>
<evidence type="ECO:0000313" key="3">
    <source>
        <dbReference type="Proteomes" id="UP000076038"/>
    </source>
</evidence>
<reference evidence="2 3" key="1">
    <citation type="journal article" date="2016" name="Genome Announc.">
        <title>Complete Genome and Plasmid Sequences for Rhodococcus fascians D188 and Draft Sequences for Rhodococcus Isolates PBTS 1 and PBTS 2.</title>
        <authorList>
            <person name="Stamler R.A."/>
            <person name="Vereecke D."/>
            <person name="Zhang Y."/>
            <person name="Schilkey F."/>
            <person name="Devitt N."/>
            <person name="Randall J.J."/>
        </authorList>
    </citation>
    <scope>NUCLEOTIDE SEQUENCE [LARGE SCALE GENOMIC DNA]</scope>
    <source>
        <strain evidence="2 3">PBTS2</strain>
    </source>
</reference>
<dbReference type="PATRIC" id="fig|1653479.3.peg.180"/>
<organism evidence="2 3">
    <name type="scientific">Rhodococcoides fascians</name>
    <name type="common">Rhodococcus fascians</name>
    <dbReference type="NCBI Taxonomy" id="1828"/>
    <lineage>
        <taxon>Bacteria</taxon>
        <taxon>Bacillati</taxon>
        <taxon>Actinomycetota</taxon>
        <taxon>Actinomycetes</taxon>
        <taxon>Mycobacteriales</taxon>
        <taxon>Nocardiaceae</taxon>
        <taxon>Rhodococcoides</taxon>
    </lineage>
</organism>
<evidence type="ECO:0000256" key="1">
    <source>
        <dbReference type="SAM" id="Phobius"/>
    </source>
</evidence>
<accession>A0A143QF92</accession>
<keyword evidence="1" id="KW-1133">Transmembrane helix</keyword>
<feature type="transmembrane region" description="Helical" evidence="1">
    <location>
        <begin position="144"/>
        <end position="168"/>
    </location>
</feature>
<feature type="transmembrane region" description="Helical" evidence="1">
    <location>
        <begin position="17"/>
        <end position="40"/>
    </location>
</feature>
<evidence type="ECO:0008006" key="4">
    <source>
        <dbReference type="Google" id="ProtNLM"/>
    </source>
</evidence>
<dbReference type="Proteomes" id="UP000076038">
    <property type="component" value="Chromosome"/>
</dbReference>
<dbReference type="EMBL" id="CP015220">
    <property type="protein sequence ID" value="AMY21506.1"/>
    <property type="molecule type" value="Genomic_DNA"/>
</dbReference>
<protein>
    <recommendedName>
        <fullName evidence="4">ABC transporter permease</fullName>
    </recommendedName>
</protein>
<name>A0A143QF92_RHOFA</name>
<evidence type="ECO:0000313" key="2">
    <source>
        <dbReference type="EMBL" id="AMY21506.1"/>
    </source>
</evidence>
<dbReference type="AlphaFoldDB" id="A0A143QF92"/>
<dbReference type="KEGG" id="rhs:A3Q41_00181"/>
<feature type="transmembrane region" description="Helical" evidence="1">
    <location>
        <begin position="230"/>
        <end position="250"/>
    </location>
</feature>
<feature type="transmembrane region" description="Helical" evidence="1">
    <location>
        <begin position="107"/>
        <end position="132"/>
    </location>
</feature>
<dbReference type="OrthoDB" id="5244396at2"/>
<feature type="transmembrane region" description="Helical" evidence="1">
    <location>
        <begin position="52"/>
        <end position="78"/>
    </location>
</feature>
<dbReference type="Pfam" id="PF12730">
    <property type="entry name" value="ABC2_membrane_4"/>
    <property type="match status" value="1"/>
</dbReference>
<dbReference type="RefSeq" id="WP_032382481.1">
    <property type="nucleotide sequence ID" value="NZ_CP015220.1"/>
</dbReference>
<sequence>MNALLTSEIRKVTTLKFWWALAIAPIVVGVFASVITSVIANQLGEFEEDLQIAGGVASIGLYVAAGAAILFAGIFGAVNAGTEFRHKTITTSFLTARGRDGVIAAKLIVTALFGLGYGLVVLLASLVCLLIFSQRTIVLDGAFIGVVASCLLAVVLWSLIGAGLGLLLKSPTWAAIVLVAWLPFGEGLLSLILFGVGFGPVATALPSNLTLPTMAATQLDDAGDLASWPWAPLGLALWAVILTGGGWFLARTRDID</sequence>
<keyword evidence="1" id="KW-0472">Membrane</keyword>
<keyword evidence="1" id="KW-0812">Transmembrane</keyword>
<reference evidence="3" key="2">
    <citation type="submission" date="2016-04" db="EMBL/GenBank/DDBJ databases">
        <title>Complete Genome and Plasmid Sequences for Rhodococcus fascians D188 and Draft Sequences for Rhodococcus spp. Isolates PBTS 1 and PBTS 2.</title>
        <authorList>
            <person name="Stamer R."/>
            <person name="Vereecke D."/>
            <person name="Zhang Y."/>
            <person name="Schilkey F."/>
            <person name="Devitt N."/>
            <person name="Randall J."/>
        </authorList>
    </citation>
    <scope>NUCLEOTIDE SEQUENCE [LARGE SCALE GENOMIC DNA]</scope>
    <source>
        <strain evidence="3">PBTS2</strain>
    </source>
</reference>